<dbReference type="EMBL" id="CAJVPW010026525">
    <property type="protein sequence ID" value="CAG8712642.1"/>
    <property type="molecule type" value="Genomic_DNA"/>
</dbReference>
<accession>A0ACA9PPY9</accession>
<dbReference type="Proteomes" id="UP000789366">
    <property type="component" value="Unassembled WGS sequence"/>
</dbReference>
<proteinExistence type="predicted"/>
<feature type="non-terminal residue" evidence="1">
    <location>
        <position position="1"/>
    </location>
</feature>
<evidence type="ECO:0000313" key="2">
    <source>
        <dbReference type="Proteomes" id="UP000789366"/>
    </source>
</evidence>
<evidence type="ECO:0000313" key="1">
    <source>
        <dbReference type="EMBL" id="CAG8712642.1"/>
    </source>
</evidence>
<gene>
    <name evidence="1" type="ORF">SPELUC_LOCUS11913</name>
</gene>
<comment type="caution">
    <text evidence="1">The sequence shown here is derived from an EMBL/GenBank/DDBJ whole genome shotgun (WGS) entry which is preliminary data.</text>
</comment>
<keyword evidence="2" id="KW-1185">Reference proteome</keyword>
<name>A0ACA9PPY9_9GLOM</name>
<reference evidence="1" key="1">
    <citation type="submission" date="2021-06" db="EMBL/GenBank/DDBJ databases">
        <authorList>
            <person name="Kallberg Y."/>
            <person name="Tangrot J."/>
            <person name="Rosling A."/>
        </authorList>
    </citation>
    <scope>NUCLEOTIDE SEQUENCE</scope>
    <source>
        <strain evidence="1">28 12/20/2015</strain>
    </source>
</reference>
<organism evidence="1 2">
    <name type="scientific">Cetraspora pellucida</name>
    <dbReference type="NCBI Taxonomy" id="1433469"/>
    <lineage>
        <taxon>Eukaryota</taxon>
        <taxon>Fungi</taxon>
        <taxon>Fungi incertae sedis</taxon>
        <taxon>Mucoromycota</taxon>
        <taxon>Glomeromycotina</taxon>
        <taxon>Glomeromycetes</taxon>
        <taxon>Diversisporales</taxon>
        <taxon>Gigasporaceae</taxon>
        <taxon>Cetraspora</taxon>
    </lineage>
</organism>
<protein>
    <submittedName>
        <fullName evidence="1">11312_t:CDS:1</fullName>
    </submittedName>
</protein>
<sequence>KTTPNTVKKARAKALVPKKRKMTTLEKAKDRKKRVKIHDTRSKNKDRDNVNNKLETDREITKIPKQSSNDIQTNMSELSSSWADESENLYNTEKLLFQENSTQNEGHTLNNKMKNPTAASNTSANEIESGDSDASMETSLETRRIEDELNNKIAEE</sequence>